<feature type="transmembrane region" description="Helical" evidence="6">
    <location>
        <begin position="324"/>
        <end position="344"/>
    </location>
</feature>
<dbReference type="SUPFAM" id="SSF103473">
    <property type="entry name" value="MFS general substrate transporter"/>
    <property type="match status" value="1"/>
</dbReference>
<evidence type="ECO:0000256" key="6">
    <source>
        <dbReference type="SAM" id="Phobius"/>
    </source>
</evidence>
<comment type="subcellular location">
    <subcellularLocation>
        <location evidence="1">Endomembrane system</location>
        <topology evidence="1">Multi-pass membrane protein</topology>
    </subcellularLocation>
</comment>
<dbReference type="PANTHER" id="PTHR23519">
    <property type="entry name" value="AUTOPHAGY-RELATED PROTEIN 22"/>
    <property type="match status" value="1"/>
</dbReference>
<protein>
    <submittedName>
        <fullName evidence="7">MFS transporter</fullName>
    </submittedName>
</protein>
<feature type="transmembrane region" description="Helical" evidence="6">
    <location>
        <begin position="92"/>
        <end position="111"/>
    </location>
</feature>
<evidence type="ECO:0000256" key="3">
    <source>
        <dbReference type="ARBA" id="ARBA00022692"/>
    </source>
</evidence>
<evidence type="ECO:0000256" key="4">
    <source>
        <dbReference type="ARBA" id="ARBA00022989"/>
    </source>
</evidence>
<feature type="transmembrane region" description="Helical" evidence="6">
    <location>
        <begin position="388"/>
        <end position="407"/>
    </location>
</feature>
<keyword evidence="3 6" id="KW-0812">Transmembrane</keyword>
<evidence type="ECO:0000256" key="1">
    <source>
        <dbReference type="ARBA" id="ARBA00004127"/>
    </source>
</evidence>
<feature type="transmembrane region" description="Helical" evidence="6">
    <location>
        <begin position="158"/>
        <end position="177"/>
    </location>
</feature>
<proteinExistence type="predicted"/>
<dbReference type="InterPro" id="IPR036259">
    <property type="entry name" value="MFS_trans_sf"/>
</dbReference>
<keyword evidence="2" id="KW-0813">Transport</keyword>
<dbReference type="InterPro" id="IPR050495">
    <property type="entry name" value="ATG22/LtaA_families"/>
</dbReference>
<feature type="transmembrane region" description="Helical" evidence="6">
    <location>
        <begin position="20"/>
        <end position="38"/>
    </location>
</feature>
<dbReference type="InterPro" id="IPR024671">
    <property type="entry name" value="Atg22-like"/>
</dbReference>
<feature type="transmembrane region" description="Helical" evidence="6">
    <location>
        <begin position="293"/>
        <end position="312"/>
    </location>
</feature>
<feature type="transmembrane region" description="Helical" evidence="6">
    <location>
        <begin position="58"/>
        <end position="80"/>
    </location>
</feature>
<keyword evidence="8" id="KW-1185">Reference proteome</keyword>
<dbReference type="EMBL" id="JBBYHU010000005">
    <property type="protein sequence ID" value="MEL1240313.1"/>
    <property type="molecule type" value="Genomic_DNA"/>
</dbReference>
<organism evidence="7 8">
    <name type="scientific">Flavobacterium flavipallidum</name>
    <dbReference type="NCBI Taxonomy" id="3139140"/>
    <lineage>
        <taxon>Bacteria</taxon>
        <taxon>Pseudomonadati</taxon>
        <taxon>Bacteroidota</taxon>
        <taxon>Flavobacteriia</taxon>
        <taxon>Flavobacteriales</taxon>
        <taxon>Flavobacteriaceae</taxon>
        <taxon>Flavobacterium</taxon>
    </lineage>
</organism>
<dbReference type="Pfam" id="PF11700">
    <property type="entry name" value="ATG22"/>
    <property type="match status" value="1"/>
</dbReference>
<name>A0ABU9HJL7_9FLAO</name>
<dbReference type="Gene3D" id="1.20.1250.20">
    <property type="entry name" value="MFS general substrate transporter like domains"/>
    <property type="match status" value="1"/>
</dbReference>
<dbReference type="Proteomes" id="UP001398556">
    <property type="component" value="Unassembled WGS sequence"/>
</dbReference>
<reference evidence="7 8" key="1">
    <citation type="submission" date="2024-04" db="EMBL/GenBank/DDBJ databases">
        <title>Flavobacterium sp. DGU99 16S ribosomal RNA gene Genome sequencing and assembly.</title>
        <authorList>
            <person name="Park S."/>
        </authorList>
    </citation>
    <scope>NUCLEOTIDE SEQUENCE [LARGE SCALE GENOMIC DNA]</scope>
    <source>
        <strain evidence="7 8">DGU99</strain>
    </source>
</reference>
<feature type="transmembrane region" description="Helical" evidence="6">
    <location>
        <begin position="350"/>
        <end position="367"/>
    </location>
</feature>
<feature type="transmembrane region" description="Helical" evidence="6">
    <location>
        <begin position="197"/>
        <end position="219"/>
    </location>
</feature>
<feature type="transmembrane region" description="Helical" evidence="6">
    <location>
        <begin position="262"/>
        <end position="281"/>
    </location>
</feature>
<evidence type="ECO:0000256" key="2">
    <source>
        <dbReference type="ARBA" id="ARBA00022448"/>
    </source>
</evidence>
<keyword evidence="5 6" id="KW-0472">Membrane</keyword>
<sequence length="438" mass="49569">MIHLQKGDKKLLNAWAFYDWANSVYPLVISSAVFPIFYDALFSESGRYINVLGFSVKNSALISFVTAIAFLKVAFLSPLLSGIADYVGNKKFFMKFFCYMGALSCMGLYWFDLNHIYLSLLFYLLGLVGFWGSLVFYNSYLPDIAFEEQQDAISAKGYSLGYIGSVVLLIINLAIVMKPELFHISDTPEESAAMKAMRYSFVMVGVWWILFSQYTYYYLPQGTKDTKQKVTKAIIFNGFKELKKVWGLLEENIRLKRYLNSFFVYSMAVQTVMLVATYFGSQEISWESKDQSTIGLIICILLIQIVAIIGAFATSKASQKFGNISTLIFINSIWVLLCIGAYFIKLPIHFYFMAALVGLVMGGIQSLSRSTYSKFLPETEDTTSFFSFYDVAEKIGIIIGMLVYGIIDQITGSPRYSIVFLAVFFLIGVLLLRKVPKK</sequence>
<feature type="transmembrane region" description="Helical" evidence="6">
    <location>
        <begin position="117"/>
        <end position="137"/>
    </location>
</feature>
<dbReference type="RefSeq" id="WP_341699556.1">
    <property type="nucleotide sequence ID" value="NZ_JBBYHU010000005.1"/>
</dbReference>
<accession>A0ABU9HJL7</accession>
<evidence type="ECO:0000313" key="7">
    <source>
        <dbReference type="EMBL" id="MEL1240313.1"/>
    </source>
</evidence>
<evidence type="ECO:0000256" key="5">
    <source>
        <dbReference type="ARBA" id="ARBA00023136"/>
    </source>
</evidence>
<gene>
    <name evidence="7" type="ORF">AAEO59_04565</name>
</gene>
<evidence type="ECO:0000313" key="8">
    <source>
        <dbReference type="Proteomes" id="UP001398556"/>
    </source>
</evidence>
<feature type="transmembrane region" description="Helical" evidence="6">
    <location>
        <begin position="413"/>
        <end position="432"/>
    </location>
</feature>
<comment type="caution">
    <text evidence="7">The sequence shown here is derived from an EMBL/GenBank/DDBJ whole genome shotgun (WGS) entry which is preliminary data.</text>
</comment>
<keyword evidence="4 6" id="KW-1133">Transmembrane helix</keyword>
<dbReference type="PANTHER" id="PTHR23519:SF1">
    <property type="entry name" value="AUTOPHAGY-RELATED PROTEIN 22"/>
    <property type="match status" value="1"/>
</dbReference>